<organism evidence="2 3">
    <name type="scientific">Thioalkalicoccus limnaeus</name>
    <dbReference type="NCBI Taxonomy" id="120681"/>
    <lineage>
        <taxon>Bacteria</taxon>
        <taxon>Pseudomonadati</taxon>
        <taxon>Pseudomonadota</taxon>
        <taxon>Gammaproteobacteria</taxon>
        <taxon>Chromatiales</taxon>
        <taxon>Chromatiaceae</taxon>
        <taxon>Thioalkalicoccus</taxon>
    </lineage>
</organism>
<name>A0ABV4BBE9_9GAMM</name>
<dbReference type="InterPro" id="IPR002223">
    <property type="entry name" value="Kunitz_BPTI"/>
</dbReference>
<protein>
    <submittedName>
        <fullName evidence="2">BPTI/Kunitz-type proteinase inhibitor domain-containing protein</fullName>
    </submittedName>
</protein>
<evidence type="ECO:0000259" key="1">
    <source>
        <dbReference type="PROSITE" id="PS50279"/>
    </source>
</evidence>
<dbReference type="Proteomes" id="UP001564408">
    <property type="component" value="Unassembled WGS sequence"/>
</dbReference>
<gene>
    <name evidence="2" type="ORF">ABC977_05230</name>
</gene>
<dbReference type="EMBL" id="JBDKXB010000004">
    <property type="protein sequence ID" value="MEY6431810.1"/>
    <property type="molecule type" value="Genomic_DNA"/>
</dbReference>
<dbReference type="PROSITE" id="PS50279">
    <property type="entry name" value="BPTI_KUNITZ_2"/>
    <property type="match status" value="1"/>
</dbReference>
<dbReference type="RefSeq" id="WP_369666192.1">
    <property type="nucleotide sequence ID" value="NZ_JBDKXB010000004.1"/>
</dbReference>
<evidence type="ECO:0000313" key="3">
    <source>
        <dbReference type="Proteomes" id="UP001564408"/>
    </source>
</evidence>
<accession>A0ABV4BBE9</accession>
<keyword evidence="3" id="KW-1185">Reference proteome</keyword>
<dbReference type="InterPro" id="IPR036880">
    <property type="entry name" value="Kunitz_BPTI_sf"/>
</dbReference>
<dbReference type="SMART" id="SM00131">
    <property type="entry name" value="KU"/>
    <property type="match status" value="1"/>
</dbReference>
<dbReference type="PROSITE" id="PS51257">
    <property type="entry name" value="PROKAR_LIPOPROTEIN"/>
    <property type="match status" value="1"/>
</dbReference>
<dbReference type="Pfam" id="PF00014">
    <property type="entry name" value="Kunitz_BPTI"/>
    <property type="match status" value="1"/>
</dbReference>
<dbReference type="Gene3D" id="4.10.410.10">
    <property type="entry name" value="Pancreatic trypsin inhibitor Kunitz domain"/>
    <property type="match status" value="1"/>
</dbReference>
<sequence>MPATRRAPVTTAILVIFLVTSCVSTPTKDPDLLPVRCLDVPDLDLCSGNRVGYYYDYWENRCRPFHYGNCPLQVPFATLADCDKTCVAPPDRG</sequence>
<comment type="caution">
    <text evidence="2">The sequence shown here is derived from an EMBL/GenBank/DDBJ whole genome shotgun (WGS) entry which is preliminary data.</text>
</comment>
<proteinExistence type="predicted"/>
<dbReference type="SUPFAM" id="SSF57362">
    <property type="entry name" value="BPTI-like"/>
    <property type="match status" value="1"/>
</dbReference>
<feature type="domain" description="BPTI/Kunitz inhibitor" evidence="1">
    <location>
        <begin position="37"/>
        <end position="86"/>
    </location>
</feature>
<reference evidence="2 3" key="1">
    <citation type="submission" date="2024-05" db="EMBL/GenBank/DDBJ databases">
        <title>Genome Sequence and Characterization of the New Strain Purple Sulfur Bacterium of Genus Thioalkalicoccus.</title>
        <authorList>
            <person name="Bryantseva I.A."/>
            <person name="Kyndt J.A."/>
            <person name="Imhoff J.F."/>
        </authorList>
    </citation>
    <scope>NUCLEOTIDE SEQUENCE [LARGE SCALE GENOMIC DNA]</scope>
    <source>
        <strain evidence="2 3">Um2</strain>
    </source>
</reference>
<evidence type="ECO:0000313" key="2">
    <source>
        <dbReference type="EMBL" id="MEY6431810.1"/>
    </source>
</evidence>